<evidence type="ECO:0000256" key="3">
    <source>
        <dbReference type="ARBA" id="ARBA00023098"/>
    </source>
</evidence>
<feature type="active site" description="Nucleophile" evidence="4">
    <location>
        <position position="41"/>
    </location>
</feature>
<gene>
    <name evidence="5" type="ORF">K1I37_09455</name>
</gene>
<evidence type="ECO:0000256" key="2">
    <source>
        <dbReference type="ARBA" id="ARBA00022963"/>
    </source>
</evidence>
<feature type="short sequence motif" description="GXSXG" evidence="4">
    <location>
        <begin position="39"/>
        <end position="43"/>
    </location>
</feature>
<name>T0CFJ3_ALIAG</name>
<dbReference type="RefSeq" id="WP_021295468.1">
    <property type="nucleotide sequence ID" value="NZ_AURB01000068.1"/>
</dbReference>
<proteinExistence type="predicted"/>
<dbReference type="PROSITE" id="PS51635">
    <property type="entry name" value="PNPLA"/>
    <property type="match status" value="1"/>
</dbReference>
<dbReference type="AlphaFoldDB" id="T0CFJ3"/>
<dbReference type="GO" id="GO:0016787">
    <property type="term" value="F:hydrolase activity"/>
    <property type="evidence" value="ECO:0007669"/>
    <property type="project" value="UniProtKB-UniRule"/>
</dbReference>
<accession>T0CFJ3</accession>
<protein>
    <submittedName>
        <fullName evidence="5">Patatin-like phospholipase family protein</fullName>
    </submittedName>
</protein>
<evidence type="ECO:0000256" key="1">
    <source>
        <dbReference type="ARBA" id="ARBA00022801"/>
    </source>
</evidence>
<evidence type="ECO:0000256" key="4">
    <source>
        <dbReference type="PROSITE-ProRule" id="PRU01161"/>
    </source>
</evidence>
<keyword evidence="3 4" id="KW-0443">Lipid metabolism</keyword>
<keyword evidence="2 4" id="KW-0442">Lipid degradation</keyword>
<dbReference type="OrthoDB" id="9770965at2"/>
<keyword evidence="6" id="KW-1185">Reference proteome</keyword>
<keyword evidence="1 4" id="KW-0378">Hydrolase</keyword>
<dbReference type="PANTHER" id="PTHR14226:SF76">
    <property type="entry name" value="NTE FAMILY PROTEIN RSSA"/>
    <property type="match status" value="1"/>
</dbReference>
<dbReference type="CDD" id="cd07205">
    <property type="entry name" value="Pat_PNPLA6_PNPLA7_NTE1_like"/>
    <property type="match status" value="1"/>
</dbReference>
<sequence length="261" mass="27413">MCERKLGLALGSGGAKGFAHIGVLAALTDYGIPVHAVAGSSMGGLVGAVYAMGTSPRMLRGLAISLKRRHWLDFTVPKMGLIQGARVEQLIGLLTRNGTFDDTVIPLAVVATDLIRRQLVVFRSGNIAQAVRASISIPGVFVPVVRDGAVYVDGGVLQRVPVAAAWELGCDVVLGVDVGVTPVGTVPKSIMDVIMQSLEMMQEQVCGEVNSGSSLTITPEVTHIGTGQFTRAAEAIEIGYAATVERIDEIKRLLQPVQSLG</sequence>
<dbReference type="InterPro" id="IPR050301">
    <property type="entry name" value="NTE"/>
</dbReference>
<dbReference type="Pfam" id="PF01734">
    <property type="entry name" value="Patatin"/>
    <property type="match status" value="1"/>
</dbReference>
<dbReference type="STRING" id="1356854.N007_03195"/>
<dbReference type="Gene3D" id="3.40.1090.10">
    <property type="entry name" value="Cytosolic phospholipase A2 catalytic domain"/>
    <property type="match status" value="2"/>
</dbReference>
<accession>A0A9E6ZH68</accession>
<dbReference type="eggNOG" id="COG1752">
    <property type="taxonomic scope" value="Bacteria"/>
</dbReference>
<dbReference type="GO" id="GO:0016042">
    <property type="term" value="P:lipid catabolic process"/>
    <property type="evidence" value="ECO:0007669"/>
    <property type="project" value="UniProtKB-UniRule"/>
</dbReference>
<dbReference type="InterPro" id="IPR016035">
    <property type="entry name" value="Acyl_Trfase/lysoPLipase"/>
</dbReference>
<dbReference type="Proteomes" id="UP000829401">
    <property type="component" value="Chromosome"/>
</dbReference>
<feature type="active site" description="Proton acceptor" evidence="4">
    <location>
        <position position="153"/>
    </location>
</feature>
<organism evidence="5 6">
    <name type="scientific">Alicyclobacillus acidoterrestris (strain ATCC 49025 / DSM 3922 / CIP 106132 / NCIMB 13137 / GD3B)</name>
    <dbReference type="NCBI Taxonomy" id="1356854"/>
    <lineage>
        <taxon>Bacteria</taxon>
        <taxon>Bacillati</taxon>
        <taxon>Bacillota</taxon>
        <taxon>Bacilli</taxon>
        <taxon>Bacillales</taxon>
        <taxon>Alicyclobacillaceae</taxon>
        <taxon>Alicyclobacillus</taxon>
    </lineage>
</organism>
<dbReference type="SUPFAM" id="SSF52151">
    <property type="entry name" value="FabD/lysophospholipase-like"/>
    <property type="match status" value="1"/>
</dbReference>
<dbReference type="EMBL" id="CP080467">
    <property type="protein sequence ID" value="UNO50637.1"/>
    <property type="molecule type" value="Genomic_DNA"/>
</dbReference>
<evidence type="ECO:0000313" key="6">
    <source>
        <dbReference type="Proteomes" id="UP000829401"/>
    </source>
</evidence>
<dbReference type="PANTHER" id="PTHR14226">
    <property type="entry name" value="NEUROPATHY TARGET ESTERASE/SWISS CHEESE D.MELANOGASTER"/>
    <property type="match status" value="1"/>
</dbReference>
<feature type="short sequence motif" description="DGA/G" evidence="4">
    <location>
        <begin position="153"/>
        <end position="155"/>
    </location>
</feature>
<reference evidence="6" key="1">
    <citation type="journal article" date="2022" name="G3 (Bethesda)">
        <title>Unveiling the complete genome sequence of Alicyclobacillus acidoterrestris DSM 3922T, a taint-producing strain.</title>
        <authorList>
            <person name="Leonardo I.C."/>
            <person name="Barreto Crespo M.T."/>
            <person name="Gaspar F.B."/>
        </authorList>
    </citation>
    <scope>NUCLEOTIDE SEQUENCE [LARGE SCALE GENOMIC DNA]</scope>
    <source>
        <strain evidence="6">DSM 3922</strain>
    </source>
</reference>
<evidence type="ECO:0000313" key="5">
    <source>
        <dbReference type="EMBL" id="UNO50637.1"/>
    </source>
</evidence>
<comment type="caution">
    <text evidence="4">Lacks conserved residue(s) required for the propagation of feature annotation.</text>
</comment>
<dbReference type="KEGG" id="aaco:K1I37_09455"/>
<dbReference type="InterPro" id="IPR002641">
    <property type="entry name" value="PNPLA_dom"/>
</dbReference>